<proteinExistence type="predicted"/>
<comment type="caution">
    <text evidence="1">The sequence shown here is derived from an EMBL/GenBank/DDBJ whole genome shotgun (WGS) entry which is preliminary data.</text>
</comment>
<accession>A0A922HRN4</accession>
<dbReference type="EMBL" id="ASGP02000006">
    <property type="protein sequence ID" value="KAH9501336.1"/>
    <property type="molecule type" value="Genomic_DNA"/>
</dbReference>
<evidence type="ECO:0000313" key="1">
    <source>
        <dbReference type="EMBL" id="KAH9501336.1"/>
    </source>
</evidence>
<reference evidence="1" key="2">
    <citation type="journal article" date="2022" name="Res Sq">
        <title>Comparative Genomics Reveals Insights into the Divergent Evolution of Astigmatic Mites and Household Pest Adaptations.</title>
        <authorList>
            <person name="Xiong Q."/>
            <person name="Wan A.T.-Y."/>
            <person name="Liu X.-Y."/>
            <person name="Fung C.S.-H."/>
            <person name="Xiao X."/>
            <person name="Malainual N."/>
            <person name="Hou J."/>
            <person name="Wang L."/>
            <person name="Wang M."/>
            <person name="Yang K."/>
            <person name="Cui Y."/>
            <person name="Leung E."/>
            <person name="Nong W."/>
            <person name="Shin S.-K."/>
            <person name="Au S."/>
            <person name="Jeong K.Y."/>
            <person name="Chew F.T."/>
            <person name="Hui J."/>
            <person name="Leung T.F."/>
            <person name="Tungtrongchitr A."/>
            <person name="Zhong N."/>
            <person name="Liu Z."/>
            <person name="Tsui S."/>
        </authorList>
    </citation>
    <scope>NUCLEOTIDE SEQUENCE</scope>
    <source>
        <strain evidence="1">Derf</strain>
        <tissue evidence="1">Whole organism</tissue>
    </source>
</reference>
<sequence>MKHIVETDNGSPANILEIELIMIHFGKGKLNAHYDRFLFTCLGS</sequence>
<organism evidence="1 2">
    <name type="scientific">Dermatophagoides farinae</name>
    <name type="common">American house dust mite</name>
    <dbReference type="NCBI Taxonomy" id="6954"/>
    <lineage>
        <taxon>Eukaryota</taxon>
        <taxon>Metazoa</taxon>
        <taxon>Ecdysozoa</taxon>
        <taxon>Arthropoda</taxon>
        <taxon>Chelicerata</taxon>
        <taxon>Arachnida</taxon>
        <taxon>Acari</taxon>
        <taxon>Acariformes</taxon>
        <taxon>Sarcoptiformes</taxon>
        <taxon>Astigmata</taxon>
        <taxon>Psoroptidia</taxon>
        <taxon>Analgoidea</taxon>
        <taxon>Pyroglyphidae</taxon>
        <taxon>Dermatophagoidinae</taxon>
        <taxon>Dermatophagoides</taxon>
    </lineage>
</organism>
<name>A0A922HRN4_DERFA</name>
<dbReference type="AlphaFoldDB" id="A0A922HRN4"/>
<keyword evidence="2" id="KW-1185">Reference proteome</keyword>
<evidence type="ECO:0000313" key="2">
    <source>
        <dbReference type="Proteomes" id="UP000790347"/>
    </source>
</evidence>
<dbReference type="Proteomes" id="UP000790347">
    <property type="component" value="Unassembled WGS sequence"/>
</dbReference>
<reference evidence="1" key="1">
    <citation type="submission" date="2013-05" db="EMBL/GenBank/DDBJ databases">
        <authorList>
            <person name="Yim A.K.Y."/>
            <person name="Chan T.F."/>
            <person name="Ji K.M."/>
            <person name="Liu X.Y."/>
            <person name="Zhou J.W."/>
            <person name="Li R.Q."/>
            <person name="Yang K.Y."/>
            <person name="Li J."/>
            <person name="Li M."/>
            <person name="Law P.T.W."/>
            <person name="Wu Y.L."/>
            <person name="Cai Z.L."/>
            <person name="Qin H."/>
            <person name="Bao Y."/>
            <person name="Leung R.K.K."/>
            <person name="Ng P.K.S."/>
            <person name="Zou J."/>
            <person name="Zhong X.J."/>
            <person name="Ran P.X."/>
            <person name="Zhong N.S."/>
            <person name="Liu Z.G."/>
            <person name="Tsui S.K.W."/>
        </authorList>
    </citation>
    <scope>NUCLEOTIDE SEQUENCE</scope>
    <source>
        <strain evidence="1">Derf</strain>
        <tissue evidence="1">Whole organism</tissue>
    </source>
</reference>
<protein>
    <submittedName>
        <fullName evidence="1">Uncharacterized protein</fullName>
    </submittedName>
</protein>
<gene>
    <name evidence="1" type="ORF">DERF_012189</name>
</gene>